<feature type="domain" description="HTH araC/xylS-type" evidence="4">
    <location>
        <begin position="226"/>
        <end position="324"/>
    </location>
</feature>
<dbReference type="PANTHER" id="PTHR46796">
    <property type="entry name" value="HTH-TYPE TRANSCRIPTIONAL ACTIVATOR RHAS-RELATED"/>
    <property type="match status" value="1"/>
</dbReference>
<sequence length="333" mass="36662">MFRGSDGTYRDDPNAPLRRAGARGDIGLWAWGRADYPGLALEEGVLPGLLSTGLWEVTADQDWGLDWHLNEGVEVTFVTHGRVGFASGATQHELGRGWITVTRPWQRHRVGLPHVTACTLGWFVVEVGAQRPNQAWSWPPWVALPQADLDHLAGLLRGRDRTAWRIGAGMEQAVDRLELALRSPGQRATSRLGLRMSEVLLELVDVLEGEDVAADPYLTSAERTVEVFLAGLRTRVAEPWTVGSMAEACGLGRTRFTHHCRQLVNTTPLEYLTGLRMEHGLRLLAGTDATVADIALSCGYSSSQYFATVFRQHFDRTPLAARRAATRPPPADA</sequence>
<comment type="caution">
    <text evidence="5">The sequence shown here is derived from an EMBL/GenBank/DDBJ whole genome shotgun (WGS) entry which is preliminary data.</text>
</comment>
<dbReference type="GO" id="GO:0003700">
    <property type="term" value="F:DNA-binding transcription factor activity"/>
    <property type="evidence" value="ECO:0007669"/>
    <property type="project" value="InterPro"/>
</dbReference>
<keyword evidence="2" id="KW-0238">DNA-binding</keyword>
<dbReference type="RefSeq" id="WP_147924624.1">
    <property type="nucleotide sequence ID" value="NZ_VKAC01000001.1"/>
</dbReference>
<dbReference type="InterPro" id="IPR011051">
    <property type="entry name" value="RmlC_Cupin_sf"/>
</dbReference>
<evidence type="ECO:0000256" key="3">
    <source>
        <dbReference type="ARBA" id="ARBA00023163"/>
    </source>
</evidence>
<dbReference type="GO" id="GO:0043565">
    <property type="term" value="F:sequence-specific DNA binding"/>
    <property type="evidence" value="ECO:0007669"/>
    <property type="project" value="InterPro"/>
</dbReference>
<gene>
    <name evidence="5" type="ORF">FMM08_01970</name>
</gene>
<protein>
    <submittedName>
        <fullName evidence="5">Helix-turn-helix domain-containing protein</fullName>
    </submittedName>
</protein>
<keyword evidence="3" id="KW-0804">Transcription</keyword>
<evidence type="ECO:0000256" key="1">
    <source>
        <dbReference type="ARBA" id="ARBA00023015"/>
    </source>
</evidence>
<dbReference type="PROSITE" id="PS00041">
    <property type="entry name" value="HTH_ARAC_FAMILY_1"/>
    <property type="match status" value="1"/>
</dbReference>
<dbReference type="Proteomes" id="UP000321234">
    <property type="component" value="Unassembled WGS sequence"/>
</dbReference>
<dbReference type="PANTHER" id="PTHR46796:SF13">
    <property type="entry name" value="HTH-TYPE TRANSCRIPTIONAL ACTIVATOR RHAS"/>
    <property type="match status" value="1"/>
</dbReference>
<evidence type="ECO:0000313" key="5">
    <source>
        <dbReference type="EMBL" id="TXR58013.1"/>
    </source>
</evidence>
<evidence type="ECO:0000259" key="4">
    <source>
        <dbReference type="PROSITE" id="PS01124"/>
    </source>
</evidence>
<dbReference type="InterPro" id="IPR018060">
    <property type="entry name" value="HTH_AraC"/>
</dbReference>
<dbReference type="SUPFAM" id="SSF51182">
    <property type="entry name" value="RmlC-like cupins"/>
    <property type="match status" value="1"/>
</dbReference>
<dbReference type="AlphaFoldDB" id="A0A5C8ZLH0"/>
<organism evidence="5 6">
    <name type="scientific">Quadrisphaera setariae</name>
    <dbReference type="NCBI Taxonomy" id="2593304"/>
    <lineage>
        <taxon>Bacteria</taxon>
        <taxon>Bacillati</taxon>
        <taxon>Actinomycetota</taxon>
        <taxon>Actinomycetes</taxon>
        <taxon>Kineosporiales</taxon>
        <taxon>Kineosporiaceae</taxon>
        <taxon>Quadrisphaera</taxon>
    </lineage>
</organism>
<keyword evidence="6" id="KW-1185">Reference proteome</keyword>
<dbReference type="PRINTS" id="PR00032">
    <property type="entry name" value="HTHARAC"/>
</dbReference>
<dbReference type="PROSITE" id="PS01124">
    <property type="entry name" value="HTH_ARAC_FAMILY_2"/>
    <property type="match status" value="1"/>
</dbReference>
<accession>A0A5C8ZLH0</accession>
<evidence type="ECO:0000256" key="2">
    <source>
        <dbReference type="ARBA" id="ARBA00023125"/>
    </source>
</evidence>
<dbReference type="Gene3D" id="1.10.10.60">
    <property type="entry name" value="Homeodomain-like"/>
    <property type="match status" value="2"/>
</dbReference>
<dbReference type="Pfam" id="PF12833">
    <property type="entry name" value="HTH_18"/>
    <property type="match status" value="1"/>
</dbReference>
<dbReference type="InterPro" id="IPR018062">
    <property type="entry name" value="HTH_AraC-typ_CS"/>
</dbReference>
<dbReference type="SMART" id="SM00342">
    <property type="entry name" value="HTH_ARAC"/>
    <property type="match status" value="1"/>
</dbReference>
<dbReference type="InterPro" id="IPR009057">
    <property type="entry name" value="Homeodomain-like_sf"/>
</dbReference>
<dbReference type="EMBL" id="VKAC01000001">
    <property type="protein sequence ID" value="TXR58013.1"/>
    <property type="molecule type" value="Genomic_DNA"/>
</dbReference>
<reference evidence="5 6" key="1">
    <citation type="submission" date="2019-07" db="EMBL/GenBank/DDBJ databases">
        <title>Quadrisphaera sp. strain DD2A genome sequencing and assembly.</title>
        <authorList>
            <person name="Kim I."/>
        </authorList>
    </citation>
    <scope>NUCLEOTIDE SEQUENCE [LARGE SCALE GENOMIC DNA]</scope>
    <source>
        <strain evidence="5 6">DD2A</strain>
    </source>
</reference>
<keyword evidence="1" id="KW-0805">Transcription regulation</keyword>
<name>A0A5C8ZLH0_9ACTN</name>
<dbReference type="InterPro" id="IPR050204">
    <property type="entry name" value="AraC_XylS_family_regulators"/>
</dbReference>
<dbReference type="InterPro" id="IPR020449">
    <property type="entry name" value="Tscrpt_reg_AraC-type_HTH"/>
</dbReference>
<dbReference type="OrthoDB" id="186135at2"/>
<evidence type="ECO:0000313" key="6">
    <source>
        <dbReference type="Proteomes" id="UP000321234"/>
    </source>
</evidence>
<dbReference type="SUPFAM" id="SSF46689">
    <property type="entry name" value="Homeodomain-like"/>
    <property type="match status" value="1"/>
</dbReference>
<proteinExistence type="predicted"/>